<dbReference type="PANTHER" id="PTHR43447">
    <property type="entry name" value="ALPHA-AMYLASE"/>
    <property type="match status" value="1"/>
</dbReference>
<protein>
    <submittedName>
        <fullName evidence="3">Uu.00g076940.m01.CDS01</fullName>
    </submittedName>
</protein>
<evidence type="ECO:0000313" key="3">
    <source>
        <dbReference type="EMBL" id="CAJ2512069.1"/>
    </source>
</evidence>
<reference evidence="3" key="1">
    <citation type="submission" date="2023-10" db="EMBL/GenBank/DDBJ databases">
        <authorList>
            <person name="Hackl T."/>
        </authorList>
    </citation>
    <scope>NUCLEOTIDE SEQUENCE</scope>
</reference>
<dbReference type="AlphaFoldDB" id="A0AAI8VVY8"/>
<dbReference type="SUPFAM" id="SSF51445">
    <property type="entry name" value="(Trans)glycosidases"/>
    <property type="match status" value="1"/>
</dbReference>
<evidence type="ECO:0000313" key="4">
    <source>
        <dbReference type="Proteomes" id="UP001295740"/>
    </source>
</evidence>
<comment type="similarity">
    <text evidence="1">Belongs to the glycosyl hydrolase 13 family.</text>
</comment>
<accession>A0AAI8VVY8</accession>
<keyword evidence="4" id="KW-1185">Reference proteome</keyword>
<dbReference type="GO" id="GO:0005975">
    <property type="term" value="P:carbohydrate metabolic process"/>
    <property type="evidence" value="ECO:0007669"/>
    <property type="project" value="InterPro"/>
</dbReference>
<dbReference type="Gene3D" id="2.40.30.140">
    <property type="match status" value="1"/>
</dbReference>
<evidence type="ECO:0000259" key="2">
    <source>
        <dbReference type="Pfam" id="PF00128"/>
    </source>
</evidence>
<sequence>MAEEQKPTPVNNAMLQAFEWYVPADQKHWVRLEKQAAQLKAWGIDNIWIPPACKGSSKEGNGYDIYDLYDLGEFDQKGSTATKWGSYDELMKLCETAKKTGLCIYFDAVLNHRFAADHKEKCQAVEVDPDDRNKEVSDQYEIEAWVGFDFPGRGDKYSKMKYHWYHFSGVDYNARNEKTAIYKIMGDKSQGWAEDGDVDSEKGN</sequence>
<organism evidence="3 4">
    <name type="scientific">Anthostomella pinea</name>
    <dbReference type="NCBI Taxonomy" id="933095"/>
    <lineage>
        <taxon>Eukaryota</taxon>
        <taxon>Fungi</taxon>
        <taxon>Dikarya</taxon>
        <taxon>Ascomycota</taxon>
        <taxon>Pezizomycotina</taxon>
        <taxon>Sordariomycetes</taxon>
        <taxon>Xylariomycetidae</taxon>
        <taxon>Xylariales</taxon>
        <taxon>Xylariaceae</taxon>
        <taxon>Anthostomella</taxon>
    </lineage>
</organism>
<gene>
    <name evidence="3" type="ORF">KHLLAP_LOCUS12537</name>
</gene>
<evidence type="ECO:0000256" key="1">
    <source>
        <dbReference type="ARBA" id="ARBA00008061"/>
    </source>
</evidence>
<comment type="caution">
    <text evidence="3">The sequence shown here is derived from an EMBL/GenBank/DDBJ whole genome shotgun (WGS) entry which is preliminary data.</text>
</comment>
<dbReference type="Gene3D" id="3.30.750.90">
    <property type="match status" value="1"/>
</dbReference>
<name>A0AAI8VVY8_9PEZI</name>
<dbReference type="EMBL" id="CAUWAG010000018">
    <property type="protein sequence ID" value="CAJ2512069.1"/>
    <property type="molecule type" value="Genomic_DNA"/>
</dbReference>
<dbReference type="InterPro" id="IPR006047">
    <property type="entry name" value="GH13_cat_dom"/>
</dbReference>
<dbReference type="InterPro" id="IPR017853">
    <property type="entry name" value="GH"/>
</dbReference>
<proteinExistence type="inferred from homology"/>
<feature type="domain" description="Glycosyl hydrolase family 13 catalytic" evidence="2">
    <location>
        <begin position="39"/>
        <end position="121"/>
    </location>
</feature>
<dbReference type="Proteomes" id="UP001295740">
    <property type="component" value="Unassembled WGS sequence"/>
</dbReference>
<dbReference type="Pfam" id="PF00128">
    <property type="entry name" value="Alpha-amylase"/>
    <property type="match status" value="1"/>
</dbReference>